<feature type="region of interest" description="Disordered" evidence="1">
    <location>
        <begin position="190"/>
        <end position="236"/>
    </location>
</feature>
<feature type="compositionally biased region" description="Low complexity" evidence="1">
    <location>
        <begin position="218"/>
        <end position="236"/>
    </location>
</feature>
<feature type="compositionally biased region" description="Polar residues" evidence="1">
    <location>
        <begin position="204"/>
        <end position="216"/>
    </location>
</feature>
<accession>A0A4D6N137</accession>
<keyword evidence="3" id="KW-1185">Reference proteome</keyword>
<organism evidence="2 3">
    <name type="scientific">Vigna unguiculata</name>
    <name type="common">Cowpea</name>
    <dbReference type="NCBI Taxonomy" id="3917"/>
    <lineage>
        <taxon>Eukaryota</taxon>
        <taxon>Viridiplantae</taxon>
        <taxon>Streptophyta</taxon>
        <taxon>Embryophyta</taxon>
        <taxon>Tracheophyta</taxon>
        <taxon>Spermatophyta</taxon>
        <taxon>Magnoliopsida</taxon>
        <taxon>eudicotyledons</taxon>
        <taxon>Gunneridae</taxon>
        <taxon>Pentapetalae</taxon>
        <taxon>rosids</taxon>
        <taxon>fabids</taxon>
        <taxon>Fabales</taxon>
        <taxon>Fabaceae</taxon>
        <taxon>Papilionoideae</taxon>
        <taxon>50 kb inversion clade</taxon>
        <taxon>NPAAA clade</taxon>
        <taxon>indigoferoid/millettioid clade</taxon>
        <taxon>Phaseoleae</taxon>
        <taxon>Vigna</taxon>
    </lineage>
</organism>
<protein>
    <submittedName>
        <fullName evidence="2">Uncharacterized protein</fullName>
    </submittedName>
</protein>
<dbReference type="Proteomes" id="UP000501690">
    <property type="component" value="Linkage Group LG9"/>
</dbReference>
<sequence>MSFFPASLLSLTRSTCNIICCRVPRVLLPYLSATTDRAHAGNQCYRSHTVTPGGVPKYERSSQRPKTTKLVSQLLRRAIYLDPFVLATTSTLTPTTLANPSHNSRVPRIHPPSRATTQGMPFQATTQGTPPKFSGGGHVPPSAKHLSLHCHYSYRLAGLPLSPGARALVFTELQTQPDAPLLVARCHRDAEPPVPTLSPGGINSEPQNTKIGSNPLASPGGCSSPPGNSNKNPEPGLQLCVAWRINSEPQNTKIGSNPLASPGGCSSPPGNSNKNPEPGLQLCVAWRVANHFPLCQNKFRKKKA</sequence>
<reference evidence="2 3" key="1">
    <citation type="submission" date="2019-04" db="EMBL/GenBank/DDBJ databases">
        <title>An improved genome assembly and genetic linkage map for asparagus bean, Vigna unguiculata ssp. sesquipedialis.</title>
        <authorList>
            <person name="Xia Q."/>
            <person name="Zhang R."/>
            <person name="Dong Y."/>
        </authorList>
    </citation>
    <scope>NUCLEOTIDE SEQUENCE [LARGE SCALE GENOMIC DNA]</scope>
    <source>
        <tissue evidence="2">Leaf</tissue>
    </source>
</reference>
<proteinExistence type="predicted"/>
<feature type="compositionally biased region" description="Low complexity" evidence="1">
    <location>
        <begin position="261"/>
        <end position="277"/>
    </location>
</feature>
<gene>
    <name evidence="2" type="ORF">DEO72_LG9g1993</name>
</gene>
<dbReference type="AlphaFoldDB" id="A0A4D6N137"/>
<evidence type="ECO:0000313" key="3">
    <source>
        <dbReference type="Proteomes" id="UP000501690"/>
    </source>
</evidence>
<feature type="region of interest" description="Disordered" evidence="1">
    <location>
        <begin position="251"/>
        <end position="277"/>
    </location>
</feature>
<name>A0A4D6N137_VIGUN</name>
<evidence type="ECO:0000313" key="2">
    <source>
        <dbReference type="EMBL" id="QCE06978.1"/>
    </source>
</evidence>
<dbReference type="EMBL" id="CP039353">
    <property type="protein sequence ID" value="QCE06978.1"/>
    <property type="molecule type" value="Genomic_DNA"/>
</dbReference>
<evidence type="ECO:0000256" key="1">
    <source>
        <dbReference type="SAM" id="MobiDB-lite"/>
    </source>
</evidence>